<feature type="domain" description="ABC-type transport auxiliary lipoprotein component" evidence="2">
    <location>
        <begin position="44"/>
        <end position="188"/>
    </location>
</feature>
<feature type="signal peptide" evidence="1">
    <location>
        <begin position="1"/>
        <end position="15"/>
    </location>
</feature>
<organism evidence="3 4">
    <name type="scientific">Rhizorhapis suberifaciens</name>
    <name type="common">corky root of lettuce</name>
    <dbReference type="NCBI Taxonomy" id="13656"/>
    <lineage>
        <taxon>Bacteria</taxon>
        <taxon>Pseudomonadati</taxon>
        <taxon>Pseudomonadota</taxon>
        <taxon>Alphaproteobacteria</taxon>
        <taxon>Sphingomonadales</taxon>
        <taxon>Sphingomonadaceae</taxon>
        <taxon>Rhizorhapis</taxon>
    </lineage>
</organism>
<reference evidence="3 4" key="1">
    <citation type="submission" date="2020-08" db="EMBL/GenBank/DDBJ databases">
        <title>Genomic Encyclopedia of Type Strains, Phase IV (KMG-IV): sequencing the most valuable type-strain genomes for metagenomic binning, comparative biology and taxonomic classification.</title>
        <authorList>
            <person name="Goeker M."/>
        </authorList>
    </citation>
    <scope>NUCLEOTIDE SEQUENCE [LARGE SCALE GENOMIC DNA]</scope>
    <source>
        <strain evidence="3 4">DSM 7465</strain>
    </source>
</reference>
<protein>
    <submittedName>
        <fullName evidence="3">Cholesterol transport system auxiliary component</fullName>
    </submittedName>
</protein>
<gene>
    <name evidence="3" type="ORF">HNQ99_001370</name>
</gene>
<name>A0A840HU86_9SPHN</name>
<dbReference type="AlphaFoldDB" id="A0A840HU86"/>
<comment type="caution">
    <text evidence="3">The sequence shown here is derived from an EMBL/GenBank/DDBJ whole genome shotgun (WGS) entry which is preliminary data.</text>
</comment>
<keyword evidence="4" id="KW-1185">Reference proteome</keyword>
<feature type="chain" id="PRO_5032478398" evidence="1">
    <location>
        <begin position="16"/>
        <end position="193"/>
    </location>
</feature>
<accession>A0A840HU86</accession>
<proteinExistence type="predicted"/>
<keyword evidence="1" id="KW-0732">Signal</keyword>
<evidence type="ECO:0000259" key="2">
    <source>
        <dbReference type="Pfam" id="PF03886"/>
    </source>
</evidence>
<evidence type="ECO:0000313" key="4">
    <source>
        <dbReference type="Proteomes" id="UP000575068"/>
    </source>
</evidence>
<dbReference type="SUPFAM" id="SSF159594">
    <property type="entry name" value="XCC0632-like"/>
    <property type="match status" value="1"/>
</dbReference>
<evidence type="ECO:0000313" key="3">
    <source>
        <dbReference type="EMBL" id="MBB4641066.1"/>
    </source>
</evidence>
<dbReference type="EMBL" id="JACHOV010000004">
    <property type="protein sequence ID" value="MBB4641066.1"/>
    <property type="molecule type" value="Genomic_DNA"/>
</dbReference>
<evidence type="ECO:0000256" key="1">
    <source>
        <dbReference type="SAM" id="SignalP"/>
    </source>
</evidence>
<dbReference type="Proteomes" id="UP000575068">
    <property type="component" value="Unassembled WGS sequence"/>
</dbReference>
<dbReference type="InterPro" id="IPR005586">
    <property type="entry name" value="ABC_trans_aux"/>
</dbReference>
<sequence length="193" mass="20531">MRRLLLLLLTMPVAACVNFGAKPPERLLSLSAKASLDGGTLRTGATGNSLIVGFPETPRMLETSRVPVQIDDVSVAYLKGGQWVDQPGRLFQRLLSEVISAKTNRVILDPGLFGGEPATRLSGELLRFGVDARSRQALVTYDATLLGSDGSTVTKKRFSATRPVSEIDAVPVGGALNDAANDVADQVAQWVAQ</sequence>
<dbReference type="Gene3D" id="3.40.50.10610">
    <property type="entry name" value="ABC-type transport auxiliary lipoprotein component"/>
    <property type="match status" value="1"/>
</dbReference>
<dbReference type="Pfam" id="PF03886">
    <property type="entry name" value="ABC_trans_aux"/>
    <property type="match status" value="1"/>
</dbReference>
<dbReference type="RefSeq" id="WP_246414679.1">
    <property type="nucleotide sequence ID" value="NZ_JACHOV010000004.1"/>
</dbReference>